<proteinExistence type="predicted"/>
<feature type="transmembrane region" description="Helical" evidence="1">
    <location>
        <begin position="84"/>
        <end position="105"/>
    </location>
</feature>
<protein>
    <submittedName>
        <fullName evidence="3">Uncharacterized protein</fullName>
    </submittedName>
</protein>
<evidence type="ECO:0000256" key="2">
    <source>
        <dbReference type="SAM" id="SignalP"/>
    </source>
</evidence>
<keyword evidence="1" id="KW-0472">Membrane</keyword>
<dbReference type="NCBIfam" id="NF045849">
    <property type="entry name" value="ICE_MMCAP2_0565"/>
    <property type="match status" value="1"/>
</dbReference>
<dbReference type="AlphaFoldDB" id="A0A1F5KJW8"/>
<reference evidence="3 4" key="1">
    <citation type="journal article" date="2016" name="Nat. Commun.">
        <title>Thousands of microbial genomes shed light on interconnected biogeochemical processes in an aquifer system.</title>
        <authorList>
            <person name="Anantharaman K."/>
            <person name="Brown C.T."/>
            <person name="Hug L.A."/>
            <person name="Sharon I."/>
            <person name="Castelle C.J."/>
            <person name="Probst A.J."/>
            <person name="Thomas B.C."/>
            <person name="Singh A."/>
            <person name="Wilkins M.J."/>
            <person name="Karaoz U."/>
            <person name="Brodie E.L."/>
            <person name="Williams K.H."/>
            <person name="Hubbard S.S."/>
            <person name="Banfield J.F."/>
        </authorList>
    </citation>
    <scope>NUCLEOTIDE SEQUENCE [LARGE SCALE GENOMIC DNA]</scope>
</reference>
<sequence length="115" mass="12114">MKIFKAFLINSLVLTSLMVPQVAYAQTVSGDVNQIVTFLRSIVGVLATLGGIVSVIFFAWGGFGYMTSSGNPESLEKSKQTIKYAAVGLVIVLGAYVFVGIVSQLTTAAFGNVSN</sequence>
<accession>A0A1F5KJW8</accession>
<evidence type="ECO:0000313" key="3">
    <source>
        <dbReference type="EMBL" id="OGE41213.1"/>
    </source>
</evidence>
<feature type="chain" id="PRO_5009519113" evidence="2">
    <location>
        <begin position="26"/>
        <end position="115"/>
    </location>
</feature>
<keyword evidence="1" id="KW-1133">Transmembrane helix</keyword>
<dbReference type="InterPro" id="IPR043993">
    <property type="entry name" value="T4SS_pilin"/>
</dbReference>
<dbReference type="EMBL" id="MFDD01000002">
    <property type="protein sequence ID" value="OGE41213.1"/>
    <property type="molecule type" value="Genomic_DNA"/>
</dbReference>
<organism evidence="3 4">
    <name type="scientific">Candidatus Daviesbacteria bacterium RIFCSPHIGHO2_02_FULL_43_12</name>
    <dbReference type="NCBI Taxonomy" id="1797776"/>
    <lineage>
        <taxon>Bacteria</taxon>
        <taxon>Candidatus Daviesiibacteriota</taxon>
    </lineage>
</organism>
<gene>
    <name evidence="3" type="ORF">A3D25_01640</name>
</gene>
<feature type="signal peptide" evidence="2">
    <location>
        <begin position="1"/>
        <end position="25"/>
    </location>
</feature>
<feature type="transmembrane region" description="Helical" evidence="1">
    <location>
        <begin position="41"/>
        <end position="63"/>
    </location>
</feature>
<keyword evidence="1" id="KW-0812">Transmembrane</keyword>
<dbReference type="Proteomes" id="UP000177328">
    <property type="component" value="Unassembled WGS sequence"/>
</dbReference>
<name>A0A1F5KJW8_9BACT</name>
<comment type="caution">
    <text evidence="3">The sequence shown here is derived from an EMBL/GenBank/DDBJ whole genome shotgun (WGS) entry which is preliminary data.</text>
</comment>
<dbReference type="Pfam" id="PF18895">
    <property type="entry name" value="T4SS_pilin"/>
    <property type="match status" value="1"/>
</dbReference>
<keyword evidence="2" id="KW-0732">Signal</keyword>
<evidence type="ECO:0000313" key="4">
    <source>
        <dbReference type="Proteomes" id="UP000177328"/>
    </source>
</evidence>
<evidence type="ECO:0000256" key="1">
    <source>
        <dbReference type="SAM" id="Phobius"/>
    </source>
</evidence>